<feature type="compositionally biased region" description="Basic and acidic residues" evidence="4">
    <location>
        <begin position="191"/>
        <end position="210"/>
    </location>
</feature>
<dbReference type="EMBL" id="AGNL01015548">
    <property type="protein sequence ID" value="EJK65710.1"/>
    <property type="molecule type" value="Genomic_DNA"/>
</dbReference>
<evidence type="ECO:0000256" key="4">
    <source>
        <dbReference type="SAM" id="MobiDB-lite"/>
    </source>
</evidence>
<feature type="compositionally biased region" description="Basic and acidic residues" evidence="4">
    <location>
        <begin position="290"/>
        <end position="318"/>
    </location>
</feature>
<evidence type="ECO:0008006" key="7">
    <source>
        <dbReference type="Google" id="ProtNLM"/>
    </source>
</evidence>
<proteinExistence type="inferred from homology"/>
<evidence type="ECO:0000256" key="1">
    <source>
        <dbReference type="ARBA" id="ARBA00007664"/>
    </source>
</evidence>
<dbReference type="Proteomes" id="UP000266841">
    <property type="component" value="Unassembled WGS sequence"/>
</dbReference>
<comment type="similarity">
    <text evidence="1">Belongs to the peptidase S1 family.</text>
</comment>
<dbReference type="InterPro" id="IPR050966">
    <property type="entry name" value="Glutamyl_endopeptidase"/>
</dbReference>
<feature type="region of interest" description="Disordered" evidence="4">
    <location>
        <begin position="265"/>
        <end position="328"/>
    </location>
</feature>
<keyword evidence="3" id="KW-0843">Virulence</keyword>
<feature type="non-terminal residue" evidence="5">
    <location>
        <position position="1"/>
    </location>
</feature>
<gene>
    <name evidence="5" type="ORF">THAOC_13405</name>
</gene>
<protein>
    <recommendedName>
        <fullName evidence="7">Peptidase S1 domain-containing protein</fullName>
    </recommendedName>
</protein>
<feature type="compositionally biased region" description="Polar residues" evidence="4">
    <location>
        <begin position="172"/>
        <end position="182"/>
    </location>
</feature>
<evidence type="ECO:0000313" key="5">
    <source>
        <dbReference type="EMBL" id="EJK65710.1"/>
    </source>
</evidence>
<organism evidence="5 6">
    <name type="scientific">Thalassiosira oceanica</name>
    <name type="common">Marine diatom</name>
    <dbReference type="NCBI Taxonomy" id="159749"/>
    <lineage>
        <taxon>Eukaryota</taxon>
        <taxon>Sar</taxon>
        <taxon>Stramenopiles</taxon>
        <taxon>Ochrophyta</taxon>
        <taxon>Bacillariophyta</taxon>
        <taxon>Coscinodiscophyceae</taxon>
        <taxon>Thalassiosirophycidae</taxon>
        <taxon>Thalassiosirales</taxon>
        <taxon>Thalassiosiraceae</taxon>
        <taxon>Thalassiosira</taxon>
    </lineage>
</organism>
<dbReference type="GO" id="GO:0004252">
    <property type="term" value="F:serine-type endopeptidase activity"/>
    <property type="evidence" value="ECO:0007669"/>
    <property type="project" value="InterPro"/>
</dbReference>
<feature type="region of interest" description="Disordered" evidence="4">
    <location>
        <begin position="1"/>
        <end position="79"/>
    </location>
</feature>
<comment type="caution">
    <text evidence="5">The sequence shown here is derived from an EMBL/GenBank/DDBJ whole genome shotgun (WGS) entry which is preliminary data.</text>
</comment>
<dbReference type="OrthoDB" id="10037376at2759"/>
<dbReference type="AlphaFoldDB" id="K0SKA0"/>
<feature type="compositionally biased region" description="Basic and acidic residues" evidence="4">
    <location>
        <begin position="140"/>
        <end position="149"/>
    </location>
</feature>
<dbReference type="PANTHER" id="PTHR15462">
    <property type="entry name" value="SERINE PROTEASE"/>
    <property type="match status" value="1"/>
</dbReference>
<dbReference type="PANTHER" id="PTHR15462:SF19">
    <property type="entry name" value="PEPTIDASE S1 DOMAIN-CONTAINING PROTEIN"/>
    <property type="match status" value="1"/>
</dbReference>
<dbReference type="InterPro" id="IPR009003">
    <property type="entry name" value="Peptidase_S1_PA"/>
</dbReference>
<dbReference type="PROSITE" id="PS00134">
    <property type="entry name" value="TRYPSIN_HIS"/>
    <property type="match status" value="1"/>
</dbReference>
<keyword evidence="2" id="KW-0732">Signal</keyword>
<accession>K0SKA0</accession>
<dbReference type="InterPro" id="IPR018114">
    <property type="entry name" value="TRYPSIN_HIS"/>
</dbReference>
<evidence type="ECO:0000256" key="2">
    <source>
        <dbReference type="ARBA" id="ARBA00022729"/>
    </source>
</evidence>
<dbReference type="InterPro" id="IPR043504">
    <property type="entry name" value="Peptidase_S1_PA_chymotrypsin"/>
</dbReference>
<evidence type="ECO:0000256" key="3">
    <source>
        <dbReference type="ARBA" id="ARBA00023026"/>
    </source>
</evidence>
<dbReference type="SUPFAM" id="SSF50494">
    <property type="entry name" value="Trypsin-like serine proteases"/>
    <property type="match status" value="1"/>
</dbReference>
<dbReference type="eggNOG" id="ENOG502T380">
    <property type="taxonomic scope" value="Eukaryota"/>
</dbReference>
<reference evidence="5 6" key="1">
    <citation type="journal article" date="2012" name="Genome Biol.">
        <title>Genome and low-iron response of an oceanic diatom adapted to chronic iron limitation.</title>
        <authorList>
            <person name="Lommer M."/>
            <person name="Specht M."/>
            <person name="Roy A.S."/>
            <person name="Kraemer L."/>
            <person name="Andreson R."/>
            <person name="Gutowska M.A."/>
            <person name="Wolf J."/>
            <person name="Bergner S.V."/>
            <person name="Schilhabel M.B."/>
            <person name="Klostermeier U.C."/>
            <person name="Beiko R.G."/>
            <person name="Rosenstiel P."/>
            <person name="Hippler M."/>
            <person name="Laroche J."/>
        </authorList>
    </citation>
    <scope>NUCLEOTIDE SEQUENCE [LARGE SCALE GENOMIC DNA]</scope>
    <source>
        <strain evidence="5 6">CCMP1005</strain>
    </source>
</reference>
<dbReference type="GO" id="GO:0006508">
    <property type="term" value="P:proteolysis"/>
    <property type="evidence" value="ECO:0007669"/>
    <property type="project" value="InterPro"/>
</dbReference>
<dbReference type="Gene3D" id="2.40.10.10">
    <property type="entry name" value="Trypsin-like serine proteases"/>
    <property type="match status" value="2"/>
</dbReference>
<evidence type="ECO:0000313" key="6">
    <source>
        <dbReference type="Proteomes" id="UP000266841"/>
    </source>
</evidence>
<sequence length="600" mass="64101">PVVVPRRLPTGRGGVLLPYGPSEDGEAVPGNGYEEEDGGEGAPEVIHLTVRGAVDAGSDVGGKDEDEGGGSRSPGGHYWSERVGYTNFDLARGVGLDVDEYDEDFASEEVERRAARRAEARGLRGEEWDGAGVTPLFVYGEHDDPHESAELIPEFNGGDDGAGRRLQYAGHSKSSQADSFASPSDLRPNGTKKDSVNKDSEADAGEDKSEPVIVSAFPPVNTKIGDRQSFGALVRDVGGSGVRSACVQLQDHVRARSPCLKLKHVGEGGGGPGCGGDGDDRGDGGGGEGRGGRDGRARHDGADRTRQALRDRRGRELAARSPVPRRTGVVQTSTGRVLFFYDGAQFVCSATVLKQPARDRTILLTAGHCAYQHSPGGRGRFADYALFVPNQVDTRGTKSDGDCKNDPLGCWTPAFAVVDYEWSTNSFPRSVAWDYAYYVIPNDVESHTPGFIHRGQPELTRLLDHLVEPLPVDFGWEHGADGNVGEFTHGLGYSFDKDPDFRYCAGGMSSKFGIPNYENLWIDVCLMTGGSSGGPWMKDVDTEGRGTVVSVNSWGYASTPGMGGPDFSTERGSKAECLLERAMSIKFGEVEGNGVVVDDC</sequence>
<name>K0SKA0_THAOC</name>
<feature type="compositionally biased region" description="Gly residues" evidence="4">
    <location>
        <begin position="267"/>
        <end position="276"/>
    </location>
</feature>
<feature type="region of interest" description="Disordered" evidence="4">
    <location>
        <begin position="135"/>
        <end position="214"/>
    </location>
</feature>
<keyword evidence="6" id="KW-1185">Reference proteome</keyword>